<evidence type="ECO:0000313" key="3">
    <source>
        <dbReference type="Proteomes" id="UP000305067"/>
    </source>
</evidence>
<name>A0A5C3QCS0_9AGAR</name>
<feature type="coiled-coil region" evidence="1">
    <location>
        <begin position="4"/>
        <end position="31"/>
    </location>
</feature>
<sequence length="511" mass="57472">MPSLNRSRSSLSQLKARIQWLEEQTDLARQEIATETLFNITEDEKIAWLSRALANPTNSPLCCGPLASVMEEVMRPAQEDLNRQPTQEGSMRDAPDWRIRRLFVQHPQFVELCINFVFAHTTEKRVVATQSAFQRSRCDTFKPAIREIHRIFCKGGCMKNTDTKVLFTKHIGKNLLKVRVRGDVASSEETLVCLQIRGVHQENDALTIVWACSSWYMSTGLNEALQPLVLFVKNRPIVFRACAAYVDPSFYRFVVQKLFTLARRVNVRSKPTSSKSTPKPTSRAFAGFVDSSVYRFVIQRFQSLARRVKEDLTVSAEMKQGTWYLGRLLAIMHTMPDDTAARWVGMPIAEAIELLFGVESMASDLIHKDDPNTTPSGTRTGLRRDAAFAICVLHSKFGLAQQLPQLKVVYWKTLDATRIEGLRLCSSWSAVRLAKYPDIAALTMDVSYDDEFMGTLSAASRGSLTGVTGPVFGDWMYALVEVLARSWGVVGGRHLLSNIHVLLQSFAILQA</sequence>
<dbReference type="AlphaFoldDB" id="A0A5C3QCS0"/>
<evidence type="ECO:0000256" key="1">
    <source>
        <dbReference type="SAM" id="Coils"/>
    </source>
</evidence>
<gene>
    <name evidence="2" type="ORF">BDV98DRAFT_585109</name>
</gene>
<reference evidence="2 3" key="1">
    <citation type="journal article" date="2019" name="Nat. Ecol. Evol.">
        <title>Megaphylogeny resolves global patterns of mushroom evolution.</title>
        <authorList>
            <person name="Varga T."/>
            <person name="Krizsan K."/>
            <person name="Foldi C."/>
            <person name="Dima B."/>
            <person name="Sanchez-Garcia M."/>
            <person name="Sanchez-Ramirez S."/>
            <person name="Szollosi G.J."/>
            <person name="Szarkandi J.G."/>
            <person name="Papp V."/>
            <person name="Albert L."/>
            <person name="Andreopoulos W."/>
            <person name="Angelini C."/>
            <person name="Antonin V."/>
            <person name="Barry K.W."/>
            <person name="Bougher N.L."/>
            <person name="Buchanan P."/>
            <person name="Buyck B."/>
            <person name="Bense V."/>
            <person name="Catcheside P."/>
            <person name="Chovatia M."/>
            <person name="Cooper J."/>
            <person name="Damon W."/>
            <person name="Desjardin D."/>
            <person name="Finy P."/>
            <person name="Geml J."/>
            <person name="Haridas S."/>
            <person name="Hughes K."/>
            <person name="Justo A."/>
            <person name="Karasinski D."/>
            <person name="Kautmanova I."/>
            <person name="Kiss B."/>
            <person name="Kocsube S."/>
            <person name="Kotiranta H."/>
            <person name="LaButti K.M."/>
            <person name="Lechner B.E."/>
            <person name="Liimatainen K."/>
            <person name="Lipzen A."/>
            <person name="Lukacs Z."/>
            <person name="Mihaltcheva S."/>
            <person name="Morgado L.N."/>
            <person name="Niskanen T."/>
            <person name="Noordeloos M.E."/>
            <person name="Ohm R.A."/>
            <person name="Ortiz-Santana B."/>
            <person name="Ovrebo C."/>
            <person name="Racz N."/>
            <person name="Riley R."/>
            <person name="Savchenko A."/>
            <person name="Shiryaev A."/>
            <person name="Soop K."/>
            <person name="Spirin V."/>
            <person name="Szebenyi C."/>
            <person name="Tomsovsky M."/>
            <person name="Tulloss R.E."/>
            <person name="Uehling J."/>
            <person name="Grigoriev I.V."/>
            <person name="Vagvolgyi C."/>
            <person name="Papp T."/>
            <person name="Martin F.M."/>
            <person name="Miettinen O."/>
            <person name="Hibbett D.S."/>
            <person name="Nagy L.G."/>
        </authorList>
    </citation>
    <scope>NUCLEOTIDE SEQUENCE [LARGE SCALE GENOMIC DNA]</scope>
    <source>
        <strain evidence="2 3">CBS 309.79</strain>
    </source>
</reference>
<keyword evidence="3" id="KW-1185">Reference proteome</keyword>
<evidence type="ECO:0000313" key="2">
    <source>
        <dbReference type="EMBL" id="TFK98240.1"/>
    </source>
</evidence>
<protein>
    <submittedName>
        <fullName evidence="2">Uncharacterized protein</fullName>
    </submittedName>
</protein>
<dbReference type="Proteomes" id="UP000305067">
    <property type="component" value="Unassembled WGS sequence"/>
</dbReference>
<organism evidence="2 3">
    <name type="scientific">Pterulicium gracile</name>
    <dbReference type="NCBI Taxonomy" id="1884261"/>
    <lineage>
        <taxon>Eukaryota</taxon>
        <taxon>Fungi</taxon>
        <taxon>Dikarya</taxon>
        <taxon>Basidiomycota</taxon>
        <taxon>Agaricomycotina</taxon>
        <taxon>Agaricomycetes</taxon>
        <taxon>Agaricomycetidae</taxon>
        <taxon>Agaricales</taxon>
        <taxon>Pleurotineae</taxon>
        <taxon>Pterulaceae</taxon>
        <taxon>Pterulicium</taxon>
    </lineage>
</organism>
<dbReference type="EMBL" id="ML178841">
    <property type="protein sequence ID" value="TFK98240.1"/>
    <property type="molecule type" value="Genomic_DNA"/>
</dbReference>
<keyword evidence="1" id="KW-0175">Coiled coil</keyword>
<accession>A0A5C3QCS0</accession>
<proteinExistence type="predicted"/>